<comment type="caution">
    <text evidence="1">The sequence shown here is derived from an EMBL/GenBank/DDBJ whole genome shotgun (WGS) entry which is preliminary data.</text>
</comment>
<sequence>MSCQQTRQKFKEVFNDYEEFDLSEEYKFNDIIKKRSLYQWRHLCGYGEACKIENKSETILLPWSFTDDSGKLEPKLKDACELFRKLQLIDRDQKSIPHIRGFVFGSEKESFGFVFNYIPEESTTLPEFLGKDYSENQLLTIILGVANGLKAMHDVEIVLDWILPVKMKYQLRLPTRIKGAPADRMRWYAPEYSDNLNDSKSNIWQFGMVLYVYEKPEKPSKMTKFQEELWKLCERCWTKPEERPTMSDMVGDLNSLKEV</sequence>
<proteinExistence type="predicted"/>
<dbReference type="AlphaFoldDB" id="A0A286UF75"/>
<reference evidence="1 2" key="1">
    <citation type="journal article" date="2017" name="Mol. Ecol.">
        <title>Comparative and population genomic landscape of Phellinus noxius: A hypervariable fungus causing root rot in trees.</title>
        <authorList>
            <person name="Chung C.L."/>
            <person name="Lee T.J."/>
            <person name="Akiba M."/>
            <person name="Lee H.H."/>
            <person name="Kuo T.H."/>
            <person name="Liu D."/>
            <person name="Ke H.M."/>
            <person name="Yokoi T."/>
            <person name="Roa M.B."/>
            <person name="Lu M.J."/>
            <person name="Chang Y.Y."/>
            <person name="Ann P.J."/>
            <person name="Tsai J.N."/>
            <person name="Chen C.Y."/>
            <person name="Tzean S.S."/>
            <person name="Ota Y."/>
            <person name="Hattori T."/>
            <person name="Sahashi N."/>
            <person name="Liou R.F."/>
            <person name="Kikuchi T."/>
            <person name="Tsai I.J."/>
        </authorList>
    </citation>
    <scope>NUCLEOTIDE SEQUENCE [LARGE SCALE GENOMIC DNA]</scope>
    <source>
        <strain evidence="1 2">FFPRI411160</strain>
    </source>
</reference>
<name>A0A286UF75_9AGAM</name>
<dbReference type="Gene3D" id="1.10.510.10">
    <property type="entry name" value="Transferase(Phosphotransferase) domain 1"/>
    <property type="match status" value="1"/>
</dbReference>
<dbReference type="SUPFAM" id="SSF56112">
    <property type="entry name" value="Protein kinase-like (PK-like)"/>
    <property type="match status" value="1"/>
</dbReference>
<evidence type="ECO:0000313" key="2">
    <source>
        <dbReference type="Proteomes" id="UP000217199"/>
    </source>
</evidence>
<protein>
    <recommendedName>
        <fullName evidence="3">Protein kinase domain-containing protein</fullName>
    </recommendedName>
</protein>
<dbReference type="OrthoDB" id="4062651at2759"/>
<keyword evidence="2" id="KW-1185">Reference proteome</keyword>
<organism evidence="1 2">
    <name type="scientific">Pyrrhoderma noxium</name>
    <dbReference type="NCBI Taxonomy" id="2282107"/>
    <lineage>
        <taxon>Eukaryota</taxon>
        <taxon>Fungi</taxon>
        <taxon>Dikarya</taxon>
        <taxon>Basidiomycota</taxon>
        <taxon>Agaricomycotina</taxon>
        <taxon>Agaricomycetes</taxon>
        <taxon>Hymenochaetales</taxon>
        <taxon>Hymenochaetaceae</taxon>
        <taxon>Pyrrhoderma</taxon>
    </lineage>
</organism>
<evidence type="ECO:0008006" key="3">
    <source>
        <dbReference type="Google" id="ProtNLM"/>
    </source>
</evidence>
<gene>
    <name evidence="1" type="ORF">PNOK_0665500</name>
</gene>
<dbReference type="InParanoid" id="A0A286UF75"/>
<evidence type="ECO:0000313" key="1">
    <source>
        <dbReference type="EMBL" id="PAV18169.1"/>
    </source>
</evidence>
<dbReference type="Proteomes" id="UP000217199">
    <property type="component" value="Unassembled WGS sequence"/>
</dbReference>
<accession>A0A286UF75</accession>
<dbReference type="EMBL" id="NBII01000006">
    <property type="protein sequence ID" value="PAV18169.1"/>
    <property type="molecule type" value="Genomic_DNA"/>
</dbReference>
<dbReference type="InterPro" id="IPR011009">
    <property type="entry name" value="Kinase-like_dom_sf"/>
</dbReference>